<sequence length="76" mass="8161">MNETTGKDPAAVRFAVLQMVRLAGAMLAFAGVLIISGKIGWMPKLPEALGYVLVGAGLVDFFAAPVFLARRWKSRP</sequence>
<dbReference type="OrthoDB" id="7410112at2"/>
<feature type="transmembrane region" description="Helical" evidence="1">
    <location>
        <begin position="48"/>
        <end position="69"/>
    </location>
</feature>
<gene>
    <name evidence="2" type="ORF">AQZ52_14450</name>
</gene>
<organism evidence="2 3">
    <name type="scientific">Novosphingobium fuchskuhlense</name>
    <dbReference type="NCBI Taxonomy" id="1117702"/>
    <lineage>
        <taxon>Bacteria</taxon>
        <taxon>Pseudomonadati</taxon>
        <taxon>Pseudomonadota</taxon>
        <taxon>Alphaproteobacteria</taxon>
        <taxon>Sphingomonadales</taxon>
        <taxon>Sphingomonadaceae</taxon>
        <taxon>Novosphingobium</taxon>
    </lineage>
</organism>
<protein>
    <submittedName>
        <fullName evidence="2">Uncharacterized protein</fullName>
    </submittedName>
</protein>
<dbReference type="STRING" id="1117702.AQZ52_14450"/>
<accession>A0A124JTD7</accession>
<keyword evidence="1" id="KW-0812">Transmembrane</keyword>
<dbReference type="EMBL" id="LLZS01000009">
    <property type="protein sequence ID" value="KUR70068.1"/>
    <property type="molecule type" value="Genomic_DNA"/>
</dbReference>
<comment type="caution">
    <text evidence="2">The sequence shown here is derived from an EMBL/GenBank/DDBJ whole genome shotgun (WGS) entry which is preliminary data.</text>
</comment>
<keyword evidence="1" id="KW-0472">Membrane</keyword>
<dbReference type="Proteomes" id="UP000058012">
    <property type="component" value="Unassembled WGS sequence"/>
</dbReference>
<feature type="transmembrane region" description="Helical" evidence="1">
    <location>
        <begin position="12"/>
        <end position="36"/>
    </location>
</feature>
<proteinExistence type="predicted"/>
<evidence type="ECO:0000313" key="3">
    <source>
        <dbReference type="Proteomes" id="UP000058012"/>
    </source>
</evidence>
<name>A0A124JTD7_9SPHN</name>
<dbReference type="RefSeq" id="WP_067912449.1">
    <property type="nucleotide sequence ID" value="NZ_KQ954246.1"/>
</dbReference>
<keyword evidence="1" id="KW-1133">Transmembrane helix</keyword>
<reference evidence="2 3" key="1">
    <citation type="submission" date="2015-10" db="EMBL/GenBank/DDBJ databases">
        <title>Draft genome sequence of Novosphingobium fuchskuhlense DSM 25065 isolated from a surface water sample of the southwest basin of Lake Grosse Fuchskuhle.</title>
        <authorList>
            <person name="Ruckert C."/>
            <person name="Winkler A."/>
            <person name="Glaeser J."/>
            <person name="Grossart H.-P."/>
            <person name="Kalinowski J."/>
            <person name="Glaeser S."/>
        </authorList>
    </citation>
    <scope>NUCLEOTIDE SEQUENCE [LARGE SCALE GENOMIC DNA]</scope>
    <source>
        <strain evidence="2 3">FNE08-7</strain>
    </source>
</reference>
<keyword evidence="3" id="KW-1185">Reference proteome</keyword>
<evidence type="ECO:0000256" key="1">
    <source>
        <dbReference type="SAM" id="Phobius"/>
    </source>
</evidence>
<evidence type="ECO:0000313" key="2">
    <source>
        <dbReference type="EMBL" id="KUR70068.1"/>
    </source>
</evidence>
<dbReference type="AlphaFoldDB" id="A0A124JTD7"/>